<proteinExistence type="predicted"/>
<dbReference type="PANTHER" id="PTHR33840:SF16">
    <property type="entry name" value="DUF2235 DOMAIN-CONTAINING PROTEIN"/>
    <property type="match status" value="1"/>
</dbReference>
<gene>
    <name evidence="2" type="ORF">DFP75_10717</name>
</gene>
<dbReference type="RefSeq" id="WP_110576609.1">
    <property type="nucleotide sequence ID" value="NZ_QKLW01000007.1"/>
</dbReference>
<dbReference type="InterPro" id="IPR029058">
    <property type="entry name" value="AB_hydrolase_fold"/>
</dbReference>
<dbReference type="Proteomes" id="UP000247551">
    <property type="component" value="Unassembled WGS sequence"/>
</dbReference>
<sequence>MSTLFFHFDGTDNSPNDAFAPAHSVSSITNVLKSHLLLGGQLQHQTNSAPTHSPHRSFYYAGIGTYGSWLEQKLNAAFAIESGHVANILNRAINDFKTHYTPSIRHIVLIGFSRGAALARRFAALITPLIERPIIIEAVIDTVASVGMPNLNKAKRPSTEVVFEHGNTLPEGVHRALHFVALDEQRLAFRPTLINHDDRAVEIWLAGVHSDIGGGYRKDGIGDIVLRLLIDWIEKQTKQRSYQTARLAKNRPLHWQTLLTIEPKHLGKIHYQHRHLKTWREITLAPRHCCVLENDQPNRALSPNWHQSVAQRIRSNIGYFPIAHCPTPAILWRSKR</sequence>
<dbReference type="AlphaFoldDB" id="A0A318UTM9"/>
<comment type="caution">
    <text evidence="2">The sequence shown here is derived from an EMBL/GenBank/DDBJ whole genome shotgun (WGS) entry which is preliminary data.</text>
</comment>
<evidence type="ECO:0000313" key="2">
    <source>
        <dbReference type="EMBL" id="PYF79852.1"/>
    </source>
</evidence>
<feature type="domain" description="T6SS Phospholipase effector Tle1-like catalytic" evidence="1">
    <location>
        <begin position="6"/>
        <end position="127"/>
    </location>
</feature>
<dbReference type="GO" id="GO:0016787">
    <property type="term" value="F:hydrolase activity"/>
    <property type="evidence" value="ECO:0007669"/>
    <property type="project" value="UniProtKB-KW"/>
</dbReference>
<keyword evidence="2" id="KW-0378">Hydrolase</keyword>
<dbReference type="SUPFAM" id="SSF53474">
    <property type="entry name" value="alpha/beta-Hydrolases"/>
    <property type="match status" value="1"/>
</dbReference>
<protein>
    <submittedName>
        <fullName evidence="2">Putative alpha/beta hydrolase family protein DUF2235</fullName>
    </submittedName>
</protein>
<keyword evidence="3" id="KW-1185">Reference proteome</keyword>
<feature type="domain" description="T6SS Phospholipase effector Tle1-like catalytic" evidence="1">
    <location>
        <begin position="133"/>
        <end position="230"/>
    </location>
</feature>
<evidence type="ECO:0000259" key="1">
    <source>
        <dbReference type="Pfam" id="PF09994"/>
    </source>
</evidence>
<dbReference type="InterPro" id="IPR018712">
    <property type="entry name" value="Tle1-like_cat"/>
</dbReference>
<accession>A0A318UTM9</accession>
<organism evidence="2 3">
    <name type="scientific">Marinomonas alcarazii</name>
    <dbReference type="NCBI Taxonomy" id="491949"/>
    <lineage>
        <taxon>Bacteria</taxon>
        <taxon>Pseudomonadati</taxon>
        <taxon>Pseudomonadota</taxon>
        <taxon>Gammaproteobacteria</taxon>
        <taxon>Oceanospirillales</taxon>
        <taxon>Oceanospirillaceae</taxon>
        <taxon>Marinomonas</taxon>
    </lineage>
</organism>
<evidence type="ECO:0000313" key="3">
    <source>
        <dbReference type="Proteomes" id="UP000247551"/>
    </source>
</evidence>
<reference evidence="2 3" key="1">
    <citation type="submission" date="2018-06" db="EMBL/GenBank/DDBJ databases">
        <title>Genomic Encyclopedia of Type Strains, Phase III (KMG-III): the genomes of soil and plant-associated and newly described type strains.</title>
        <authorList>
            <person name="Whitman W."/>
        </authorList>
    </citation>
    <scope>NUCLEOTIDE SEQUENCE [LARGE SCALE GENOMIC DNA]</scope>
    <source>
        <strain evidence="2 3">CECT 7730</strain>
    </source>
</reference>
<dbReference type="Pfam" id="PF09994">
    <property type="entry name" value="T6SS_Tle1-like_cat"/>
    <property type="match status" value="2"/>
</dbReference>
<dbReference type="EMBL" id="QKLW01000007">
    <property type="protein sequence ID" value="PYF79852.1"/>
    <property type="molecule type" value="Genomic_DNA"/>
</dbReference>
<dbReference type="PANTHER" id="PTHR33840">
    <property type="match status" value="1"/>
</dbReference>
<name>A0A318UTM9_9GAMM</name>